<dbReference type="PROSITE" id="PS00022">
    <property type="entry name" value="EGF_1"/>
    <property type="match status" value="1"/>
</dbReference>
<feature type="compositionally biased region" description="Pro residues" evidence="1">
    <location>
        <begin position="102"/>
        <end position="135"/>
    </location>
</feature>
<evidence type="ECO:0000313" key="6">
    <source>
        <dbReference type="Proteomes" id="UP000652219"/>
    </source>
</evidence>
<keyword evidence="2" id="KW-0472">Membrane</keyword>
<dbReference type="Proteomes" id="UP000652219">
    <property type="component" value="Unassembled WGS sequence"/>
</dbReference>
<dbReference type="PANTHER" id="PTHR17178">
    <property type="entry name" value="SECRETORY GRANULE PROTEOGLYCAN CORE PROTEIN"/>
    <property type="match status" value="1"/>
</dbReference>
<keyword evidence="2" id="KW-0812">Transmembrane</keyword>
<feature type="compositionally biased region" description="Pro residues" evidence="1">
    <location>
        <begin position="843"/>
        <end position="858"/>
    </location>
</feature>
<keyword evidence="2" id="KW-1133">Transmembrane helix</keyword>
<feature type="compositionally biased region" description="Basic and acidic residues" evidence="1">
    <location>
        <begin position="482"/>
        <end position="502"/>
    </location>
</feature>
<evidence type="ECO:0000259" key="4">
    <source>
        <dbReference type="PROSITE" id="PS01186"/>
    </source>
</evidence>
<feature type="region of interest" description="Disordered" evidence="1">
    <location>
        <begin position="842"/>
        <end position="864"/>
    </location>
</feature>
<feature type="compositionally biased region" description="Polar residues" evidence="1">
    <location>
        <begin position="153"/>
        <end position="189"/>
    </location>
</feature>
<feature type="compositionally biased region" description="Pro residues" evidence="1">
    <location>
        <begin position="525"/>
        <end position="536"/>
    </location>
</feature>
<name>A0A8H6MVR0_9PEZI</name>
<gene>
    <name evidence="5" type="ORF">CSOJ01_06558</name>
</gene>
<feature type="region of interest" description="Disordered" evidence="1">
    <location>
        <begin position="1"/>
        <end position="345"/>
    </location>
</feature>
<reference evidence="5 6" key="1">
    <citation type="journal article" date="2020" name="Phytopathology">
        <title>Genome Sequence Resources of Colletotrichum truncatum, C. plurivorum, C. musicola, and C. sojae: Four Species Pathogenic to Soybean (Glycine max).</title>
        <authorList>
            <person name="Rogerio F."/>
            <person name="Boufleur T.R."/>
            <person name="Ciampi-Guillardi M."/>
            <person name="Sukno S.A."/>
            <person name="Thon M.R."/>
            <person name="Massola Junior N.S."/>
            <person name="Baroncelli R."/>
        </authorList>
    </citation>
    <scope>NUCLEOTIDE SEQUENCE [LARGE SCALE GENOMIC DNA]</scope>
    <source>
        <strain evidence="5 6">LFN0009</strain>
    </source>
</reference>
<dbReference type="EMBL" id="WIGN01000092">
    <property type="protein sequence ID" value="KAF6810035.1"/>
    <property type="molecule type" value="Genomic_DNA"/>
</dbReference>
<feature type="region of interest" description="Disordered" evidence="1">
    <location>
        <begin position="482"/>
        <end position="565"/>
    </location>
</feature>
<evidence type="ECO:0000313" key="5">
    <source>
        <dbReference type="EMBL" id="KAF6810035.1"/>
    </source>
</evidence>
<accession>A0A8H6MVR0</accession>
<comment type="caution">
    <text evidence="5">The sequence shown here is derived from an EMBL/GenBank/DDBJ whole genome shotgun (WGS) entry which is preliminary data.</text>
</comment>
<evidence type="ECO:0000256" key="1">
    <source>
        <dbReference type="SAM" id="MobiDB-lite"/>
    </source>
</evidence>
<dbReference type="PANTHER" id="PTHR17178:SF0">
    <property type="entry name" value="SERGLYCIN"/>
    <property type="match status" value="1"/>
</dbReference>
<feature type="compositionally biased region" description="Acidic residues" evidence="1">
    <location>
        <begin position="283"/>
        <end position="298"/>
    </location>
</feature>
<proteinExistence type="predicted"/>
<feature type="domain" description="EGF-like" evidence="3 4">
    <location>
        <begin position="664"/>
        <end position="675"/>
    </location>
</feature>
<dbReference type="InterPro" id="IPR000742">
    <property type="entry name" value="EGF"/>
</dbReference>
<feature type="transmembrane region" description="Helical" evidence="2">
    <location>
        <begin position="599"/>
        <end position="621"/>
    </location>
</feature>
<sequence length="967" mass="101937">MSQPQYGRDMNRPPIAGSVKRARERAQAGYPREQYASPSATRFPIMEEDPDSPTDVSPPPSRQNLEPPPSRIPRPLPPAALQNREGGGLGVAISRPTQIPQWPLPGPIPSPTPDAEPYRPPPGRGPPPQRPPRPSRVPSILDSSRVQDHTPVFQYTPQTGRESTLSQDASSAPLTPSSRHTQSSLSSVGSIPDFPLPSAVPPAAMPPPGPPPPVAVPRRSVNLGPPPSARRGDSSFYSNASFVSPIPEESPRSRSHTSFASSAAMPESWGSQSPGFSGGYPDDFYEDDDAYSTEDDDSEMSRGSTSPYGDAGDESKLVRSASLGKMQKPLIVMNRGASGGDPLPQELPQELLQEVFRPSPSPLQNQLPHSPFDNGTGYVEGSSSSGTVPTMAATTRTPSLTADAMLGAFAAASATDPAEMRKVTPSPRPYDRLSAIRRPPKLGLDMNSVREMESRGSMTSLPDLIKRATRLAALIDRGRRPASRFDMDGEWPDEKAFGHQGEHQMSGLSAAEKHQSGLSDMLAAFPPPAATTPNPPNRGSWFRRASTSSWPLAPGSRGGTPQPTVTRAMAARSSPLARLESNSEEGSVRRRRRCCGLPLWAFILIVIVVLGIIAAAIIVPLEFFVFRKNRTNAPAPEPALTQCQNQLKCENGGTNVVSQGVCSCICTNGFTGQTCTVAGATGCTTTNLTGSSSNINNVTLGQAIPRLLQQSQTNFTVPLDGTDILAKFNTESLSCIAQNSLVTFDGRSTRIGSASSDGVVVNADVNADGFVPIQIITLLPGQATTLTLNIIPNGPVVIGPSGDIVGGFTTLTGPFRVTTIHASSSTMWATIPVLPTPTTTPVATPPVAPPATSVPPTPTTTQGPLVPSIPVSSPPAPAPTFTVTEETLDFARVSVLLILQKQNLMAATTAQTVLQRFFTAANQGSRQQNGGVPISQALNVTLGGGNSVDLVHFLINLPGGVSNGTTA</sequence>
<organism evidence="5 6">
    <name type="scientific">Colletotrichum sojae</name>
    <dbReference type="NCBI Taxonomy" id="2175907"/>
    <lineage>
        <taxon>Eukaryota</taxon>
        <taxon>Fungi</taxon>
        <taxon>Dikarya</taxon>
        <taxon>Ascomycota</taxon>
        <taxon>Pezizomycotina</taxon>
        <taxon>Sordariomycetes</taxon>
        <taxon>Hypocreomycetidae</taxon>
        <taxon>Glomerellales</taxon>
        <taxon>Glomerellaceae</taxon>
        <taxon>Colletotrichum</taxon>
        <taxon>Colletotrichum orchidearum species complex</taxon>
    </lineage>
</organism>
<dbReference type="AlphaFoldDB" id="A0A8H6MVR0"/>
<evidence type="ECO:0000259" key="3">
    <source>
        <dbReference type="PROSITE" id="PS00022"/>
    </source>
</evidence>
<dbReference type="CDD" id="cd00054">
    <property type="entry name" value="EGF_CA"/>
    <property type="match status" value="1"/>
</dbReference>
<dbReference type="PROSITE" id="PS01186">
    <property type="entry name" value="EGF_2"/>
    <property type="match status" value="1"/>
</dbReference>
<protein>
    <recommendedName>
        <fullName evidence="3 4">EGF-like domain-containing protein</fullName>
    </recommendedName>
</protein>
<evidence type="ECO:0000256" key="2">
    <source>
        <dbReference type="SAM" id="Phobius"/>
    </source>
</evidence>
<keyword evidence="6" id="KW-1185">Reference proteome</keyword>
<feature type="compositionally biased region" description="Pro residues" evidence="1">
    <location>
        <begin position="56"/>
        <end position="78"/>
    </location>
</feature>
<feature type="compositionally biased region" description="Pro residues" evidence="1">
    <location>
        <begin position="194"/>
        <end position="215"/>
    </location>
</feature>